<sequence length="63" mass="7442">MKRIITLLLVVIFILSFVAFNCFAQDTKLEQAKLLKPIEKTLKFVFIAKLVHPWYEVVDEELF</sequence>
<comment type="caution">
    <text evidence="1">The sequence shown here is derived from an EMBL/GenBank/DDBJ whole genome shotgun (WGS) entry which is preliminary data.</text>
</comment>
<accession>X1VXX5</accession>
<dbReference type="AlphaFoldDB" id="X1VXX5"/>
<evidence type="ECO:0000313" key="1">
    <source>
        <dbReference type="EMBL" id="GAJ16795.1"/>
    </source>
</evidence>
<proteinExistence type="predicted"/>
<protein>
    <submittedName>
        <fullName evidence="1">Uncharacterized protein</fullName>
    </submittedName>
</protein>
<name>X1VXX5_9ZZZZ</name>
<dbReference type="EMBL" id="BARW01038885">
    <property type="protein sequence ID" value="GAJ16795.1"/>
    <property type="molecule type" value="Genomic_DNA"/>
</dbReference>
<organism evidence="1">
    <name type="scientific">marine sediment metagenome</name>
    <dbReference type="NCBI Taxonomy" id="412755"/>
    <lineage>
        <taxon>unclassified sequences</taxon>
        <taxon>metagenomes</taxon>
        <taxon>ecological metagenomes</taxon>
    </lineage>
</organism>
<gene>
    <name evidence="1" type="ORF">S12H4_59488</name>
</gene>
<reference evidence="1" key="1">
    <citation type="journal article" date="2014" name="Front. Microbiol.">
        <title>High frequency of phylogenetically diverse reductive dehalogenase-homologous genes in deep subseafloor sedimentary metagenomes.</title>
        <authorList>
            <person name="Kawai M."/>
            <person name="Futagami T."/>
            <person name="Toyoda A."/>
            <person name="Takaki Y."/>
            <person name="Nishi S."/>
            <person name="Hori S."/>
            <person name="Arai W."/>
            <person name="Tsubouchi T."/>
            <person name="Morono Y."/>
            <person name="Uchiyama I."/>
            <person name="Ito T."/>
            <person name="Fujiyama A."/>
            <person name="Inagaki F."/>
            <person name="Takami H."/>
        </authorList>
    </citation>
    <scope>NUCLEOTIDE SEQUENCE</scope>
    <source>
        <strain evidence="1">Expedition CK06-06</strain>
    </source>
</reference>